<feature type="chain" id="PRO_5008373261" evidence="1">
    <location>
        <begin position="24"/>
        <end position="71"/>
    </location>
</feature>
<name>A0A1A8K123_NOTKU</name>
<proteinExistence type="predicted"/>
<organism evidence="2">
    <name type="scientific">Nothobranchius kuhntae</name>
    <name type="common">Beira killifish</name>
    <dbReference type="NCBI Taxonomy" id="321403"/>
    <lineage>
        <taxon>Eukaryota</taxon>
        <taxon>Metazoa</taxon>
        <taxon>Chordata</taxon>
        <taxon>Craniata</taxon>
        <taxon>Vertebrata</taxon>
        <taxon>Euteleostomi</taxon>
        <taxon>Actinopterygii</taxon>
        <taxon>Neopterygii</taxon>
        <taxon>Teleostei</taxon>
        <taxon>Neoteleostei</taxon>
        <taxon>Acanthomorphata</taxon>
        <taxon>Ovalentaria</taxon>
        <taxon>Atherinomorphae</taxon>
        <taxon>Cyprinodontiformes</taxon>
        <taxon>Nothobranchiidae</taxon>
        <taxon>Nothobranchius</taxon>
    </lineage>
</organism>
<accession>A0A1A8K123</accession>
<dbReference type="EMBL" id="HAEE01006070">
    <property type="protein sequence ID" value="SBR26090.1"/>
    <property type="molecule type" value="Transcribed_RNA"/>
</dbReference>
<dbReference type="AlphaFoldDB" id="A0A1A8K123"/>
<dbReference type="GO" id="GO:0007229">
    <property type="term" value="P:integrin-mediated signaling pathway"/>
    <property type="evidence" value="ECO:0007669"/>
    <property type="project" value="UniProtKB-KW"/>
</dbReference>
<keyword evidence="1" id="KW-0732">Signal</keyword>
<protein>
    <submittedName>
        <fullName evidence="2">A disintegrin and metalloproteinase domain 15</fullName>
    </submittedName>
</protein>
<feature type="signal peptide" evidence="1">
    <location>
        <begin position="1"/>
        <end position="23"/>
    </location>
</feature>
<sequence>PAPPSHLLSHICLLIPASCPTPAIPPPPNWPPTAPSLLQLVQPDGLLFAPPDLQSLQSLNRLLLSDLQLLS</sequence>
<gene>
    <name evidence="2" type="primary">ADAM15</name>
</gene>
<evidence type="ECO:0000313" key="2">
    <source>
        <dbReference type="EMBL" id="SBR26090.1"/>
    </source>
</evidence>
<keyword evidence="2" id="KW-0401">Integrin</keyword>
<reference evidence="2" key="1">
    <citation type="submission" date="2016-05" db="EMBL/GenBank/DDBJ databases">
        <authorList>
            <person name="Lavstsen T."/>
            <person name="Jespersen J.S."/>
        </authorList>
    </citation>
    <scope>NUCLEOTIDE SEQUENCE</scope>
    <source>
        <tissue evidence="2">Brain</tissue>
    </source>
</reference>
<evidence type="ECO:0000256" key="1">
    <source>
        <dbReference type="SAM" id="SignalP"/>
    </source>
</evidence>
<feature type="non-terminal residue" evidence="2">
    <location>
        <position position="1"/>
    </location>
</feature>
<reference evidence="2" key="2">
    <citation type="submission" date="2016-06" db="EMBL/GenBank/DDBJ databases">
        <title>The genome of a short-lived fish provides insights into sex chromosome evolution and the genetic control of aging.</title>
        <authorList>
            <person name="Reichwald K."/>
            <person name="Felder M."/>
            <person name="Petzold A."/>
            <person name="Koch P."/>
            <person name="Groth M."/>
            <person name="Platzer M."/>
        </authorList>
    </citation>
    <scope>NUCLEOTIDE SEQUENCE</scope>
    <source>
        <tissue evidence="2">Brain</tissue>
    </source>
</reference>